<dbReference type="EMBL" id="JAYRBN010000027">
    <property type="protein sequence ID" value="KAL2749613.1"/>
    <property type="molecule type" value="Genomic_DNA"/>
</dbReference>
<evidence type="ECO:0000313" key="1">
    <source>
        <dbReference type="EMBL" id="KAL2749613.1"/>
    </source>
</evidence>
<evidence type="ECO:0000313" key="2">
    <source>
        <dbReference type="Proteomes" id="UP001607303"/>
    </source>
</evidence>
<keyword evidence="2" id="KW-1185">Reference proteome</keyword>
<protein>
    <submittedName>
        <fullName evidence="1">Uncharacterized protein</fullName>
    </submittedName>
</protein>
<dbReference type="AlphaFoldDB" id="A0ABD2CZM8"/>
<gene>
    <name evidence="1" type="ORF">V1477_002553</name>
</gene>
<dbReference type="Proteomes" id="UP001607303">
    <property type="component" value="Unassembled WGS sequence"/>
</dbReference>
<proteinExistence type="predicted"/>
<sequence>MEKGERRDGTNSCLVSKLP</sequence>
<accession>A0ABD2CZM8</accession>
<reference evidence="1 2" key="1">
    <citation type="journal article" date="2024" name="Ann. Entomol. Soc. Am.">
        <title>Genomic analyses of the southern and eastern yellowjacket wasps (Hymenoptera: Vespidae) reveal evolutionary signatures of social life.</title>
        <authorList>
            <person name="Catto M.A."/>
            <person name="Caine P.B."/>
            <person name="Orr S.E."/>
            <person name="Hunt B.G."/>
            <person name="Goodisman M.A.D."/>
        </authorList>
    </citation>
    <scope>NUCLEOTIDE SEQUENCE [LARGE SCALE GENOMIC DNA]</scope>
    <source>
        <strain evidence="1">232</strain>
        <tissue evidence="1">Head and thorax</tissue>
    </source>
</reference>
<organism evidence="1 2">
    <name type="scientific">Vespula maculifrons</name>
    <name type="common">Eastern yellow jacket</name>
    <name type="synonym">Wasp</name>
    <dbReference type="NCBI Taxonomy" id="7453"/>
    <lineage>
        <taxon>Eukaryota</taxon>
        <taxon>Metazoa</taxon>
        <taxon>Ecdysozoa</taxon>
        <taxon>Arthropoda</taxon>
        <taxon>Hexapoda</taxon>
        <taxon>Insecta</taxon>
        <taxon>Pterygota</taxon>
        <taxon>Neoptera</taxon>
        <taxon>Endopterygota</taxon>
        <taxon>Hymenoptera</taxon>
        <taxon>Apocrita</taxon>
        <taxon>Aculeata</taxon>
        <taxon>Vespoidea</taxon>
        <taxon>Vespidae</taxon>
        <taxon>Vespinae</taxon>
        <taxon>Vespula</taxon>
    </lineage>
</organism>
<name>A0ABD2CZM8_VESMC</name>
<comment type="caution">
    <text evidence="1">The sequence shown here is derived from an EMBL/GenBank/DDBJ whole genome shotgun (WGS) entry which is preliminary data.</text>
</comment>